<name>A0A803QG12_CANSA</name>
<dbReference type="EMBL" id="UZAU01000723">
    <property type="status" value="NOT_ANNOTATED_CDS"/>
    <property type="molecule type" value="Genomic_DNA"/>
</dbReference>
<evidence type="ECO:0000313" key="1">
    <source>
        <dbReference type="EnsemblPlants" id="cds.evm.model.09.389"/>
    </source>
</evidence>
<protein>
    <submittedName>
        <fullName evidence="1">Uncharacterized protein</fullName>
    </submittedName>
</protein>
<reference evidence="1" key="2">
    <citation type="submission" date="2021-03" db="UniProtKB">
        <authorList>
            <consortium name="EnsemblPlants"/>
        </authorList>
    </citation>
    <scope>IDENTIFICATION</scope>
</reference>
<sequence>MAITRSTSVEHPTVETTPSISGIPIPLRHTETQIVPHKTPKGSRVHWCATVSILSDPWLINGDPPVVLSSHPALVCKQASSLMMLHSRSWDTEIISHLIELRDQ</sequence>
<dbReference type="Gramene" id="evm.model.09.389">
    <property type="protein sequence ID" value="cds.evm.model.09.389"/>
    <property type="gene ID" value="evm.TU.09.389"/>
</dbReference>
<organism evidence="1 2">
    <name type="scientific">Cannabis sativa</name>
    <name type="common">Hemp</name>
    <name type="synonym">Marijuana</name>
    <dbReference type="NCBI Taxonomy" id="3483"/>
    <lineage>
        <taxon>Eukaryota</taxon>
        <taxon>Viridiplantae</taxon>
        <taxon>Streptophyta</taxon>
        <taxon>Embryophyta</taxon>
        <taxon>Tracheophyta</taxon>
        <taxon>Spermatophyta</taxon>
        <taxon>Magnoliopsida</taxon>
        <taxon>eudicotyledons</taxon>
        <taxon>Gunneridae</taxon>
        <taxon>Pentapetalae</taxon>
        <taxon>rosids</taxon>
        <taxon>fabids</taxon>
        <taxon>Rosales</taxon>
        <taxon>Cannabaceae</taxon>
        <taxon>Cannabis</taxon>
    </lineage>
</organism>
<keyword evidence="2" id="KW-1185">Reference proteome</keyword>
<evidence type="ECO:0000313" key="2">
    <source>
        <dbReference type="Proteomes" id="UP000596661"/>
    </source>
</evidence>
<dbReference type="AlphaFoldDB" id="A0A803QG12"/>
<accession>A0A803QG12</accession>
<proteinExistence type="predicted"/>
<reference evidence="1" key="1">
    <citation type="submission" date="2018-11" db="EMBL/GenBank/DDBJ databases">
        <authorList>
            <person name="Grassa J C."/>
        </authorList>
    </citation>
    <scope>NUCLEOTIDE SEQUENCE [LARGE SCALE GENOMIC DNA]</scope>
</reference>
<dbReference type="Proteomes" id="UP000596661">
    <property type="component" value="Chromosome 9"/>
</dbReference>
<dbReference type="EnsemblPlants" id="evm.model.09.389">
    <property type="protein sequence ID" value="cds.evm.model.09.389"/>
    <property type="gene ID" value="evm.TU.09.389"/>
</dbReference>